<feature type="compositionally biased region" description="Basic and acidic residues" evidence="2">
    <location>
        <begin position="161"/>
        <end position="198"/>
    </location>
</feature>
<feature type="coiled-coil region" evidence="1">
    <location>
        <begin position="390"/>
        <end position="417"/>
    </location>
</feature>
<proteinExistence type="predicted"/>
<feature type="compositionally biased region" description="Basic and acidic residues" evidence="2">
    <location>
        <begin position="35"/>
        <end position="49"/>
    </location>
</feature>
<feature type="compositionally biased region" description="Low complexity" evidence="2">
    <location>
        <begin position="1"/>
        <end position="27"/>
    </location>
</feature>
<evidence type="ECO:0000256" key="2">
    <source>
        <dbReference type="SAM" id="MobiDB-lite"/>
    </source>
</evidence>
<feature type="compositionally biased region" description="Acidic residues" evidence="2">
    <location>
        <begin position="485"/>
        <end position="509"/>
    </location>
</feature>
<evidence type="ECO:0000313" key="3">
    <source>
        <dbReference type="EMBL" id="ARF12204.1"/>
    </source>
</evidence>
<accession>A0A1V0SKR0</accession>
<protein>
    <submittedName>
        <fullName evidence="3">Uncharacterized protein</fullName>
    </submittedName>
</protein>
<feature type="region of interest" description="Disordered" evidence="2">
    <location>
        <begin position="471"/>
        <end position="509"/>
    </location>
</feature>
<organism evidence="3">
    <name type="scientific">Klosneuvirus KNV1</name>
    <dbReference type="NCBI Taxonomy" id="1977640"/>
    <lineage>
        <taxon>Viruses</taxon>
        <taxon>Varidnaviria</taxon>
        <taxon>Bamfordvirae</taxon>
        <taxon>Nucleocytoviricota</taxon>
        <taxon>Megaviricetes</taxon>
        <taxon>Imitervirales</taxon>
        <taxon>Mimiviridae</taxon>
        <taxon>Klosneuvirinae</taxon>
        <taxon>Klosneuvirus</taxon>
    </lineage>
</organism>
<feature type="compositionally biased region" description="Basic and acidic residues" evidence="2">
    <location>
        <begin position="123"/>
        <end position="133"/>
    </location>
</feature>
<dbReference type="EMBL" id="KY684111">
    <property type="protein sequence ID" value="ARF12204.1"/>
    <property type="molecule type" value="Genomic_DNA"/>
</dbReference>
<feature type="compositionally biased region" description="Polar residues" evidence="2">
    <location>
        <begin position="52"/>
        <end position="64"/>
    </location>
</feature>
<keyword evidence="1" id="KW-0175">Coiled coil</keyword>
<gene>
    <name evidence="3" type="ORF">Klosneuvirus_4_19</name>
</gene>
<name>A0A1V0SKR0_9VIRU</name>
<feature type="region of interest" description="Disordered" evidence="2">
    <location>
        <begin position="1"/>
        <end position="198"/>
    </location>
</feature>
<evidence type="ECO:0000256" key="1">
    <source>
        <dbReference type="SAM" id="Coils"/>
    </source>
</evidence>
<sequence>MNTETHTSGTHSFRGSGRGSFRGATRGSRGGHGGQHYERNEEHQSEEASYKPSYQPNYSQGSDNGSFRGASRGSDRGSFRGASRGSDRGAFRGASRGGFNESREARPYRPYKPLRAQGPVRKQQLDPHVKVEYTEPITEAHQGTIDESYPPPDPSKHKNKDKYDPEKRKLMKTQIKERKKYVNNDKERRKAFREEKKAVKNADRKEKITKIRELTQAYREKMDKEGLQPSEFVLQRMKMIDQTKEEQVKKDLEPKEEKQVVMVGNKAIRNQKFIKNARCPMTGKFVKEIWRKKFTKIGREKWDLVWQYYRDRNRESVLSKFKKLEELEIEVTYFNEPNPTRFIVPKIDIEEEQPDTRASKKTKLVKLVKILENLEVKLAGAGGYISPPDKVKLEGRIEFMKQKIQKFEQQIEKLNKMYGAQTEYDQEVIKGLLGGAILVDPKNITYVHPKTKEPLTKEQFEQLYKVGEVSSDFKKDTETSNNEVVPDEQEDESNEDPEIDDDESISEDE</sequence>
<reference evidence="3" key="1">
    <citation type="journal article" date="2017" name="Science">
        <title>Giant viruses with an expanded complement of translation system components.</title>
        <authorList>
            <person name="Schulz F."/>
            <person name="Yutin N."/>
            <person name="Ivanova N.N."/>
            <person name="Ortega D.R."/>
            <person name="Lee T.K."/>
            <person name="Vierheilig J."/>
            <person name="Daims H."/>
            <person name="Horn M."/>
            <person name="Wagner M."/>
            <person name="Jensen G.J."/>
            <person name="Kyrpides N.C."/>
            <person name="Koonin E.V."/>
            <person name="Woyke T."/>
        </authorList>
    </citation>
    <scope>NUCLEOTIDE SEQUENCE</scope>
    <source>
        <strain evidence="3">KNV1</strain>
    </source>
</reference>